<dbReference type="SUPFAM" id="SSF46689">
    <property type="entry name" value="Homeodomain-like"/>
    <property type="match status" value="1"/>
</dbReference>
<dbReference type="Proteomes" id="UP001500449">
    <property type="component" value="Unassembled WGS sequence"/>
</dbReference>
<accession>A0ABN2MLJ8</accession>
<evidence type="ECO:0000256" key="2">
    <source>
        <dbReference type="ARBA" id="ARBA00023125"/>
    </source>
</evidence>
<keyword evidence="3" id="KW-0804">Transcription</keyword>
<keyword evidence="2" id="KW-0238">DNA-binding</keyword>
<dbReference type="PROSITE" id="PS01124">
    <property type="entry name" value="HTH_ARAC_FAMILY_2"/>
    <property type="match status" value="1"/>
</dbReference>
<dbReference type="RefSeq" id="WP_344411881.1">
    <property type="nucleotide sequence ID" value="NZ_BAAAQK010000002.1"/>
</dbReference>
<gene>
    <name evidence="5" type="ORF">GCM10009836_05130</name>
</gene>
<evidence type="ECO:0000313" key="5">
    <source>
        <dbReference type="EMBL" id="GAA1830131.1"/>
    </source>
</evidence>
<reference evidence="5 6" key="1">
    <citation type="journal article" date="2019" name="Int. J. Syst. Evol. Microbiol.">
        <title>The Global Catalogue of Microorganisms (GCM) 10K type strain sequencing project: providing services to taxonomists for standard genome sequencing and annotation.</title>
        <authorList>
            <consortium name="The Broad Institute Genomics Platform"/>
            <consortium name="The Broad Institute Genome Sequencing Center for Infectious Disease"/>
            <person name="Wu L."/>
            <person name="Ma J."/>
        </authorList>
    </citation>
    <scope>NUCLEOTIDE SEQUENCE [LARGE SCALE GENOMIC DNA]</scope>
    <source>
        <strain evidence="5 6">JCM 16009</strain>
    </source>
</reference>
<dbReference type="InterPro" id="IPR018060">
    <property type="entry name" value="HTH_AraC"/>
</dbReference>
<sequence length="277" mass="29809">MGADGDPTRPTGGSELVWARPPAALRPLVDLYSGYRMPASAPGVHMGVPGGHLTFLLCLDGTVDILRMPDPGRSPGSFRSMVGGLHDSPAMIATGPAQTGLQLRLTWRGARALLGTPAGELRGDVVELGDLIGRRAGILVEKLAEAPTWASRFAILNAGLARLATDGRRPDPRPEVARAWQRLAQTGGTLRIEELAREVGWSRRHLALQFRGETGLSPKSAARVIRFERACDLLRTSTRPTLADVATTCGYADQAHLARDFRELAGLTATQWRAERT</sequence>
<dbReference type="PROSITE" id="PS00041">
    <property type="entry name" value="HTH_ARAC_FAMILY_1"/>
    <property type="match status" value="1"/>
</dbReference>
<evidence type="ECO:0000256" key="3">
    <source>
        <dbReference type="ARBA" id="ARBA00023163"/>
    </source>
</evidence>
<comment type="caution">
    <text evidence="5">The sequence shown here is derived from an EMBL/GenBank/DDBJ whole genome shotgun (WGS) entry which is preliminary data.</text>
</comment>
<dbReference type="PANTHER" id="PTHR46796:SF15">
    <property type="entry name" value="BLL1074 PROTEIN"/>
    <property type="match status" value="1"/>
</dbReference>
<dbReference type="SMART" id="SM00342">
    <property type="entry name" value="HTH_ARAC"/>
    <property type="match status" value="1"/>
</dbReference>
<organism evidence="5 6">
    <name type="scientific">Pseudonocardia ailaonensis</name>
    <dbReference type="NCBI Taxonomy" id="367279"/>
    <lineage>
        <taxon>Bacteria</taxon>
        <taxon>Bacillati</taxon>
        <taxon>Actinomycetota</taxon>
        <taxon>Actinomycetes</taxon>
        <taxon>Pseudonocardiales</taxon>
        <taxon>Pseudonocardiaceae</taxon>
        <taxon>Pseudonocardia</taxon>
    </lineage>
</organism>
<dbReference type="PANTHER" id="PTHR46796">
    <property type="entry name" value="HTH-TYPE TRANSCRIPTIONAL ACTIVATOR RHAS-RELATED"/>
    <property type="match status" value="1"/>
</dbReference>
<name>A0ABN2MLJ8_9PSEU</name>
<dbReference type="InterPro" id="IPR018062">
    <property type="entry name" value="HTH_AraC-typ_CS"/>
</dbReference>
<evidence type="ECO:0000256" key="1">
    <source>
        <dbReference type="ARBA" id="ARBA00023015"/>
    </source>
</evidence>
<dbReference type="Pfam" id="PF12833">
    <property type="entry name" value="HTH_18"/>
    <property type="match status" value="1"/>
</dbReference>
<dbReference type="InterPro" id="IPR009057">
    <property type="entry name" value="Homeodomain-like_sf"/>
</dbReference>
<evidence type="ECO:0000313" key="6">
    <source>
        <dbReference type="Proteomes" id="UP001500449"/>
    </source>
</evidence>
<dbReference type="InterPro" id="IPR050204">
    <property type="entry name" value="AraC_XylS_family_regulators"/>
</dbReference>
<evidence type="ECO:0000259" key="4">
    <source>
        <dbReference type="PROSITE" id="PS01124"/>
    </source>
</evidence>
<feature type="domain" description="HTH araC/xylS-type" evidence="4">
    <location>
        <begin position="181"/>
        <end position="275"/>
    </location>
</feature>
<keyword evidence="1" id="KW-0805">Transcription regulation</keyword>
<keyword evidence="6" id="KW-1185">Reference proteome</keyword>
<dbReference type="Gene3D" id="1.10.10.60">
    <property type="entry name" value="Homeodomain-like"/>
    <property type="match status" value="1"/>
</dbReference>
<protein>
    <submittedName>
        <fullName evidence="5">AraC family transcriptional regulator</fullName>
    </submittedName>
</protein>
<dbReference type="EMBL" id="BAAAQK010000002">
    <property type="protein sequence ID" value="GAA1830131.1"/>
    <property type="molecule type" value="Genomic_DNA"/>
</dbReference>
<proteinExistence type="predicted"/>